<dbReference type="OrthoDB" id="9807767at2"/>
<comment type="caution">
    <text evidence="4">Lacks conserved residue(s) required for the propagation of feature annotation.</text>
</comment>
<comment type="catalytic activity">
    <reaction evidence="4">
        <text>dTTP + H2O = dTMP + diphosphate + H(+)</text>
        <dbReference type="Rhea" id="RHEA:28534"/>
        <dbReference type="ChEBI" id="CHEBI:15377"/>
        <dbReference type="ChEBI" id="CHEBI:15378"/>
        <dbReference type="ChEBI" id="CHEBI:33019"/>
        <dbReference type="ChEBI" id="CHEBI:37568"/>
        <dbReference type="ChEBI" id="CHEBI:63528"/>
        <dbReference type="EC" id="3.6.1.9"/>
    </reaction>
</comment>
<dbReference type="InterPro" id="IPR003697">
    <property type="entry name" value="Maf-like"/>
</dbReference>
<organism evidence="5 6">
    <name type="scientific">Solemya pervernicosa gill symbiont</name>
    <dbReference type="NCBI Taxonomy" id="642797"/>
    <lineage>
        <taxon>Bacteria</taxon>
        <taxon>Pseudomonadati</taxon>
        <taxon>Pseudomonadota</taxon>
        <taxon>Gammaproteobacteria</taxon>
        <taxon>sulfur-oxidizing symbionts</taxon>
    </lineage>
</organism>
<dbReference type="NCBIfam" id="TIGR00172">
    <property type="entry name" value="maf"/>
    <property type="match status" value="1"/>
</dbReference>
<evidence type="ECO:0000256" key="3">
    <source>
        <dbReference type="ARBA" id="ARBA00023080"/>
    </source>
</evidence>
<dbReference type="HAMAP" id="MF_00528">
    <property type="entry name" value="Maf"/>
    <property type="match status" value="1"/>
</dbReference>
<dbReference type="SUPFAM" id="SSF52972">
    <property type="entry name" value="ITPase-like"/>
    <property type="match status" value="1"/>
</dbReference>
<evidence type="ECO:0000313" key="5">
    <source>
        <dbReference type="EMBL" id="OOZ40890.1"/>
    </source>
</evidence>
<dbReference type="RefSeq" id="WP_078483187.1">
    <property type="nucleotide sequence ID" value="NZ_MPRL01000016.1"/>
</dbReference>
<dbReference type="GO" id="GO:0036218">
    <property type="term" value="F:dTTP diphosphatase activity"/>
    <property type="evidence" value="ECO:0007669"/>
    <property type="project" value="RHEA"/>
</dbReference>
<dbReference type="GO" id="GO:0009117">
    <property type="term" value="P:nucleotide metabolic process"/>
    <property type="evidence" value="ECO:0007669"/>
    <property type="project" value="UniProtKB-KW"/>
</dbReference>
<comment type="cofactor">
    <cofactor evidence="1 4">
        <name>a divalent metal cation</name>
        <dbReference type="ChEBI" id="CHEBI:60240"/>
    </cofactor>
</comment>
<keyword evidence="4" id="KW-0963">Cytoplasm</keyword>
<dbReference type="PANTHER" id="PTHR43213">
    <property type="entry name" value="BIFUNCTIONAL DTTP/UTP PYROPHOSPHATASE/METHYLTRANSFERASE PROTEIN-RELATED"/>
    <property type="match status" value="1"/>
</dbReference>
<evidence type="ECO:0000256" key="4">
    <source>
        <dbReference type="HAMAP-Rule" id="MF_00528"/>
    </source>
</evidence>
<evidence type="ECO:0000256" key="2">
    <source>
        <dbReference type="ARBA" id="ARBA00022801"/>
    </source>
</evidence>
<keyword evidence="3 4" id="KW-0546">Nucleotide metabolism</keyword>
<dbReference type="EMBL" id="MPRL01000016">
    <property type="protein sequence ID" value="OOZ40890.1"/>
    <property type="molecule type" value="Genomic_DNA"/>
</dbReference>
<gene>
    <name evidence="5" type="ORF">BOW53_06025</name>
</gene>
<dbReference type="Proteomes" id="UP000191110">
    <property type="component" value="Unassembled WGS sequence"/>
</dbReference>
<dbReference type="GO" id="GO:0036221">
    <property type="term" value="F:UTP diphosphatase activity"/>
    <property type="evidence" value="ECO:0007669"/>
    <property type="project" value="RHEA"/>
</dbReference>
<dbReference type="PIRSF" id="PIRSF006305">
    <property type="entry name" value="Maf"/>
    <property type="match status" value="1"/>
</dbReference>
<dbReference type="Pfam" id="PF02545">
    <property type="entry name" value="Maf"/>
    <property type="match status" value="1"/>
</dbReference>
<dbReference type="PANTHER" id="PTHR43213:SF5">
    <property type="entry name" value="BIFUNCTIONAL DTTP_UTP PYROPHOSPHATASE_METHYLTRANSFERASE PROTEIN-RELATED"/>
    <property type="match status" value="1"/>
</dbReference>
<dbReference type="EC" id="3.6.1.9" evidence="4"/>
<dbReference type="CDD" id="cd00555">
    <property type="entry name" value="Maf"/>
    <property type="match status" value="1"/>
</dbReference>
<comment type="function">
    <text evidence="4">Nucleoside triphosphate pyrophosphatase that hydrolyzes dTTP and UTP. May have a dual role in cell division arrest and in preventing the incorporation of modified nucleotides into cellular nucleic acids.</text>
</comment>
<sequence>MTPESGAPDLYLASASPRRAELLTQLKLDFEVLRVDVPELIDAGESAEVFAIRVALDKARAGLSALEYQPGRPVLGADTCVVVEGRVLGKPRDREHAAEMMHLLSGCEHRVMTSVAVVNGEREQTRLSVSHVHFRELSESEIGAYWETGEPLGKAGGYAVQGQAAQFIERLEGSYSGVMGLPLYETAELLTVFGVGLL</sequence>
<dbReference type="Gene3D" id="3.90.950.10">
    <property type="match status" value="1"/>
</dbReference>
<evidence type="ECO:0000313" key="6">
    <source>
        <dbReference type="Proteomes" id="UP000191110"/>
    </source>
</evidence>
<name>A0A1T2L756_9GAMM</name>
<accession>A0A1T2L756</accession>
<comment type="catalytic activity">
    <reaction evidence="4">
        <text>UTP + H2O = UMP + diphosphate + H(+)</text>
        <dbReference type="Rhea" id="RHEA:29395"/>
        <dbReference type="ChEBI" id="CHEBI:15377"/>
        <dbReference type="ChEBI" id="CHEBI:15378"/>
        <dbReference type="ChEBI" id="CHEBI:33019"/>
        <dbReference type="ChEBI" id="CHEBI:46398"/>
        <dbReference type="ChEBI" id="CHEBI:57865"/>
        <dbReference type="EC" id="3.6.1.9"/>
    </reaction>
</comment>
<comment type="similarity">
    <text evidence="4">Belongs to the Maf family. YhdE subfamily.</text>
</comment>
<feature type="site" description="Important for substrate specificity" evidence="4">
    <location>
        <position position="18"/>
    </location>
</feature>
<proteinExistence type="inferred from homology"/>
<comment type="caution">
    <text evidence="5">The sequence shown here is derived from an EMBL/GenBank/DDBJ whole genome shotgun (WGS) entry which is preliminary data.</text>
</comment>
<reference evidence="5 6" key="1">
    <citation type="submission" date="2016-11" db="EMBL/GenBank/DDBJ databases">
        <title>Mixed transmission modes and dynamic genome evolution in an obligate animal-bacterial symbiosis.</title>
        <authorList>
            <person name="Russell S.L."/>
            <person name="Corbett-Detig R.B."/>
            <person name="Cavanaugh C.M."/>
        </authorList>
    </citation>
    <scope>NUCLEOTIDE SEQUENCE [LARGE SCALE GENOMIC DNA]</scope>
    <source>
        <strain evidence="5">Sveles-Q1</strain>
    </source>
</reference>
<feature type="site" description="Important for substrate specificity" evidence="4">
    <location>
        <position position="161"/>
    </location>
</feature>
<dbReference type="AlphaFoldDB" id="A0A1T2L756"/>
<dbReference type="GO" id="GO:0005737">
    <property type="term" value="C:cytoplasm"/>
    <property type="evidence" value="ECO:0007669"/>
    <property type="project" value="UniProtKB-SubCell"/>
</dbReference>
<keyword evidence="6" id="KW-1185">Reference proteome</keyword>
<dbReference type="InterPro" id="IPR029001">
    <property type="entry name" value="ITPase-like_fam"/>
</dbReference>
<feature type="site" description="Important for substrate specificity" evidence="4">
    <location>
        <position position="79"/>
    </location>
</feature>
<keyword evidence="2 4" id="KW-0378">Hydrolase</keyword>
<feature type="active site" description="Proton acceptor" evidence="4">
    <location>
        <position position="78"/>
    </location>
</feature>
<comment type="subcellular location">
    <subcellularLocation>
        <location evidence="4">Cytoplasm</location>
    </subcellularLocation>
</comment>
<evidence type="ECO:0000256" key="1">
    <source>
        <dbReference type="ARBA" id="ARBA00001968"/>
    </source>
</evidence>
<protein>
    <recommendedName>
        <fullName evidence="4">dTTP/UTP pyrophosphatase</fullName>
        <shortName evidence="4">dTTPase/UTPase</shortName>
        <ecNumber evidence="4">3.6.1.9</ecNumber>
    </recommendedName>
    <alternativeName>
        <fullName evidence="4">Nucleoside triphosphate pyrophosphatase</fullName>
    </alternativeName>
    <alternativeName>
        <fullName evidence="4">Nucleotide pyrophosphatase</fullName>
        <shortName evidence="4">Nucleotide PPase</shortName>
    </alternativeName>
</protein>